<keyword evidence="11" id="KW-0472">Membrane</keyword>
<dbReference type="RefSeq" id="WP_080049061.1">
    <property type="nucleotide sequence ID" value="NZ_CP020100.1"/>
</dbReference>
<dbReference type="GO" id="GO:0000287">
    <property type="term" value="F:magnesium ion binding"/>
    <property type="evidence" value="ECO:0007669"/>
    <property type="project" value="InterPro"/>
</dbReference>
<evidence type="ECO:0000256" key="3">
    <source>
        <dbReference type="ARBA" id="ARBA00004699"/>
    </source>
</evidence>
<comment type="catalytic activity">
    <reaction evidence="1">
        <text>alpha-D-mannose 1-phosphate = D-mannose 6-phosphate</text>
        <dbReference type="Rhea" id="RHEA:11140"/>
        <dbReference type="ChEBI" id="CHEBI:58409"/>
        <dbReference type="ChEBI" id="CHEBI:58735"/>
        <dbReference type="EC" id="5.4.2.8"/>
    </reaction>
</comment>
<comment type="cofactor">
    <cofactor evidence="2">
        <name>Mg(2+)</name>
        <dbReference type="ChEBI" id="CHEBI:18420"/>
    </cofactor>
</comment>
<accession>A0A1V0B2P7</accession>
<feature type="transmembrane region" description="Helical" evidence="11">
    <location>
        <begin position="17"/>
        <end position="39"/>
    </location>
</feature>
<gene>
    <name evidence="16" type="ORF">BVH74_05315</name>
</gene>
<dbReference type="Gene3D" id="3.30.310.50">
    <property type="entry name" value="Alpha-D-phosphohexomutase, C-terminal domain"/>
    <property type="match status" value="1"/>
</dbReference>
<dbReference type="PANTHER" id="PTHR43771">
    <property type="entry name" value="PHOSPHOMANNOMUTASE"/>
    <property type="match status" value="1"/>
</dbReference>
<protein>
    <recommendedName>
        <fullName evidence="5">phosphomannomutase</fullName>
        <ecNumber evidence="5">5.4.2.8</ecNumber>
    </recommendedName>
</protein>
<keyword evidence="7" id="KW-0479">Metal-binding</keyword>
<dbReference type="InterPro" id="IPR005844">
    <property type="entry name" value="A-D-PHexomutase_a/b/a-I"/>
</dbReference>
<dbReference type="PANTHER" id="PTHR43771:SF2">
    <property type="entry name" value="PHOSPHOMANNOMUTASE_PHOSPHOGLUCOMUTASE"/>
    <property type="match status" value="1"/>
</dbReference>
<dbReference type="CDD" id="cd03089">
    <property type="entry name" value="PMM_PGM"/>
    <property type="match status" value="1"/>
</dbReference>
<evidence type="ECO:0000313" key="16">
    <source>
        <dbReference type="EMBL" id="AQZ94206.1"/>
    </source>
</evidence>
<feature type="domain" description="Alpha-D-phosphohexomutase alpha/beta/alpha" evidence="15">
    <location>
        <begin position="632"/>
        <end position="736"/>
    </location>
</feature>
<evidence type="ECO:0000256" key="2">
    <source>
        <dbReference type="ARBA" id="ARBA00001946"/>
    </source>
</evidence>
<keyword evidence="11" id="KW-0812">Transmembrane</keyword>
<dbReference type="Proteomes" id="UP000243488">
    <property type="component" value="Chromosome"/>
</dbReference>
<dbReference type="InterPro" id="IPR005845">
    <property type="entry name" value="A-D-PHexomutase_a/b/a-II"/>
</dbReference>
<name>A0A1V0B2P7_9GAMM</name>
<dbReference type="InterPro" id="IPR036900">
    <property type="entry name" value="A-D-PHexomutase_C_sf"/>
</dbReference>
<dbReference type="FunFam" id="3.40.120.10:FF:000001">
    <property type="entry name" value="Phosphoglucosamine mutase"/>
    <property type="match status" value="1"/>
</dbReference>
<dbReference type="STRING" id="1931241.BVH74_05315"/>
<evidence type="ECO:0000259" key="14">
    <source>
        <dbReference type="Pfam" id="PF02879"/>
    </source>
</evidence>
<dbReference type="Pfam" id="PF00408">
    <property type="entry name" value="PGM_PMM_IV"/>
    <property type="match status" value="1"/>
</dbReference>
<reference evidence="16 17" key="1">
    <citation type="submission" date="2017-03" db="EMBL/GenBank/DDBJ databases">
        <title>Complete genome sequence of the novel DNRA strain Pseudomonas sp. S-6-2 isolated from Chinese polluted river sediment. Journal of Biotechnology.</title>
        <authorList>
            <person name="Li J."/>
            <person name="Xiang F."/>
            <person name="Wang L."/>
            <person name="Xi L."/>
            <person name="Liu J."/>
        </authorList>
    </citation>
    <scope>NUCLEOTIDE SEQUENCE [LARGE SCALE GENOMIC DNA]</scope>
    <source>
        <strain evidence="16 17">S-6-2</strain>
    </source>
</reference>
<dbReference type="PRINTS" id="PR00509">
    <property type="entry name" value="PGMPMM"/>
</dbReference>
<evidence type="ECO:0000256" key="1">
    <source>
        <dbReference type="ARBA" id="ARBA00000586"/>
    </source>
</evidence>
<feature type="region of interest" description="Disordered" evidence="10">
    <location>
        <begin position="311"/>
        <end position="338"/>
    </location>
</feature>
<dbReference type="Pfam" id="PF02879">
    <property type="entry name" value="PGM_PMM_II"/>
    <property type="match status" value="1"/>
</dbReference>
<organism evidence="16 17">
    <name type="scientific">Halopseudomonas phragmitis</name>
    <dbReference type="NCBI Taxonomy" id="1931241"/>
    <lineage>
        <taxon>Bacteria</taxon>
        <taxon>Pseudomonadati</taxon>
        <taxon>Pseudomonadota</taxon>
        <taxon>Gammaproteobacteria</taxon>
        <taxon>Pseudomonadales</taxon>
        <taxon>Pseudomonadaceae</taxon>
        <taxon>Halopseudomonas</taxon>
    </lineage>
</organism>
<dbReference type="AlphaFoldDB" id="A0A1V0B2P7"/>
<dbReference type="KEGG" id="ppha:BVH74_05315"/>
<dbReference type="InterPro" id="IPR005846">
    <property type="entry name" value="A-D-PHexomutase_a/b/a-III"/>
</dbReference>
<feature type="domain" description="Alpha-D-phosphohexomutase C-terminal" evidence="12">
    <location>
        <begin position="767"/>
        <end position="823"/>
    </location>
</feature>
<dbReference type="PROSITE" id="PS00710">
    <property type="entry name" value="PGM_PMM"/>
    <property type="match status" value="1"/>
</dbReference>
<dbReference type="InterPro" id="IPR016066">
    <property type="entry name" value="A-D-PHexomutase_CS"/>
</dbReference>
<evidence type="ECO:0000256" key="4">
    <source>
        <dbReference type="ARBA" id="ARBA00010231"/>
    </source>
</evidence>
<dbReference type="Pfam" id="PF02880">
    <property type="entry name" value="PGM_PMM_III"/>
    <property type="match status" value="1"/>
</dbReference>
<dbReference type="SUPFAM" id="SSF53738">
    <property type="entry name" value="Phosphoglucomutase, first 3 domains"/>
    <property type="match status" value="3"/>
</dbReference>
<dbReference type="GO" id="GO:0004614">
    <property type="term" value="F:phosphoglucomutase activity"/>
    <property type="evidence" value="ECO:0007669"/>
    <property type="project" value="UniProtKB-ARBA"/>
</dbReference>
<evidence type="ECO:0000256" key="6">
    <source>
        <dbReference type="ARBA" id="ARBA00022553"/>
    </source>
</evidence>
<dbReference type="InterPro" id="IPR005841">
    <property type="entry name" value="Alpha-D-phosphohexomutase_SF"/>
</dbReference>
<evidence type="ECO:0000313" key="17">
    <source>
        <dbReference type="Proteomes" id="UP000243488"/>
    </source>
</evidence>
<dbReference type="EMBL" id="CP020100">
    <property type="protein sequence ID" value="AQZ94206.1"/>
    <property type="molecule type" value="Genomic_DNA"/>
</dbReference>
<keyword evidence="8" id="KW-0460">Magnesium</keyword>
<comment type="pathway">
    <text evidence="3">Nucleotide-sugar biosynthesis; GDP-alpha-D-mannose biosynthesis; alpha-D-mannose 1-phosphate from D-fructose 6-phosphate: step 2/2.</text>
</comment>
<evidence type="ECO:0000256" key="9">
    <source>
        <dbReference type="ARBA" id="ARBA00023235"/>
    </source>
</evidence>
<evidence type="ECO:0000256" key="8">
    <source>
        <dbReference type="ARBA" id="ARBA00022842"/>
    </source>
</evidence>
<sequence>MNNKPASAPRVSQFSGLLLPLLLTIGGILLAAVLCWQALISDTERRYQQDLTQAYASQQQSALNQALAQLDADLTQMAANPQLQVAVQQGGNAALQRTLRYHFADSLAVYIHAPGGASMRDDAQAPLSFAALDMLRRAERDQPVAPEAHRVGNDWRLYTAKPLRASGNARIGGSLMVVFELNRLLDNLPALPPEVGQLRLIQQFSAAPEQVLWQRGQASARPLSLPTNNPAWRLEFTPGPALIKSPSNPLLVLLAAGLALLGSLAGLLLLQRNWSSRLQADSQTLSQLTFGHKAAGLRLPQLETLAQHISQLAKRSGQSPGPNPARESVPAAPGKSDENLINPLFQNTDILDIDIVDDEDPFGMGVSSTPEPSQTSGAPALPAEIFRAYDIRGVVGQSLTEESLYWLGRAIGSESLEHGEAKVAVARDGRLSGPALLESLIRGLVDSGCHVTDIGMVPTPVLYYATHTSEASSGVMLTGSHNPPEYNGLKVVIAGQTLSGERIQGLHQRLRQNSLRQGAGSRRELNLLDAYLRQITDDVILARPLQVVIDCGNGVAGVIAQQLFEALGCSVIPLYCEVDGNFPNHHPDPGQPDNLQDLISAVQTHQADIGLAFDGDGDRLGVVTSSGQIVYPDRLLMLLAEDIVTRHPGADIIFDVKCSRRLPALISRAGGRPVMWKSGHSLIKAKMQETGALLGGEMSGHIFFKERWFGFDDGLYSASRVLELLSLQPGDSDALLARYPAGLSTPELTLTVGEARKFELVEALRNQADWGAQAKITSLDGIRVDYPDSWGLIRASNTTPALVLRFEAEQPEALERVRQLFREQLAAVAPDLEPTF</sequence>
<dbReference type="EC" id="5.4.2.8" evidence="5"/>
<evidence type="ECO:0000256" key="11">
    <source>
        <dbReference type="SAM" id="Phobius"/>
    </source>
</evidence>
<keyword evidence="11" id="KW-1133">Transmembrane helix</keyword>
<feature type="transmembrane region" description="Helical" evidence="11">
    <location>
        <begin position="250"/>
        <end position="270"/>
    </location>
</feature>
<evidence type="ECO:0000256" key="7">
    <source>
        <dbReference type="ARBA" id="ARBA00022723"/>
    </source>
</evidence>
<dbReference type="FunFam" id="3.40.120.10:FF:000021">
    <property type="entry name" value="Phosphomannomutase/phosphoglucomutase"/>
    <property type="match status" value="1"/>
</dbReference>
<dbReference type="GO" id="GO:0005975">
    <property type="term" value="P:carbohydrate metabolic process"/>
    <property type="evidence" value="ECO:0007669"/>
    <property type="project" value="InterPro"/>
</dbReference>
<keyword evidence="6" id="KW-0597">Phosphoprotein</keyword>
<comment type="similarity">
    <text evidence="4">Belongs to the phosphohexose mutase family.</text>
</comment>
<dbReference type="Pfam" id="PF02878">
    <property type="entry name" value="PGM_PMM_I"/>
    <property type="match status" value="1"/>
</dbReference>
<evidence type="ECO:0000259" key="12">
    <source>
        <dbReference type="Pfam" id="PF00408"/>
    </source>
</evidence>
<dbReference type="Gene3D" id="3.40.120.10">
    <property type="entry name" value="Alpha-D-Glucose-1,6-Bisphosphate, subunit A, domain 3"/>
    <property type="match status" value="3"/>
</dbReference>
<keyword evidence="9" id="KW-0413">Isomerase</keyword>
<proteinExistence type="inferred from homology"/>
<evidence type="ECO:0000256" key="5">
    <source>
        <dbReference type="ARBA" id="ARBA00012730"/>
    </source>
</evidence>
<evidence type="ECO:0000259" key="15">
    <source>
        <dbReference type="Pfam" id="PF02880"/>
    </source>
</evidence>
<feature type="domain" description="Alpha-D-phosphohexomutase alpha/beta/alpha" evidence="14">
    <location>
        <begin position="530"/>
        <end position="627"/>
    </location>
</feature>
<keyword evidence="17" id="KW-1185">Reference proteome</keyword>
<dbReference type="GO" id="GO:1901137">
    <property type="term" value="P:carbohydrate derivative biosynthetic process"/>
    <property type="evidence" value="ECO:0007669"/>
    <property type="project" value="UniProtKB-ARBA"/>
</dbReference>
<dbReference type="SUPFAM" id="SSF55957">
    <property type="entry name" value="Phosphoglucomutase, C-terminal domain"/>
    <property type="match status" value="1"/>
</dbReference>
<feature type="domain" description="Alpha-D-phosphohexomutase alpha/beta/alpha" evidence="13">
    <location>
        <begin position="384"/>
        <end position="514"/>
    </location>
</feature>
<evidence type="ECO:0000259" key="13">
    <source>
        <dbReference type="Pfam" id="PF02878"/>
    </source>
</evidence>
<dbReference type="InterPro" id="IPR016055">
    <property type="entry name" value="A-D-PHexomutase_a/b/a-I/II/III"/>
</dbReference>
<dbReference type="GO" id="GO:0004615">
    <property type="term" value="F:phosphomannomutase activity"/>
    <property type="evidence" value="ECO:0007669"/>
    <property type="project" value="UniProtKB-EC"/>
</dbReference>
<evidence type="ECO:0000256" key="10">
    <source>
        <dbReference type="SAM" id="MobiDB-lite"/>
    </source>
</evidence>
<dbReference type="InterPro" id="IPR005843">
    <property type="entry name" value="A-D-PHexomutase_C"/>
</dbReference>